<dbReference type="Gene3D" id="3.30.450.20">
    <property type="entry name" value="PAS domain"/>
    <property type="match status" value="2"/>
</dbReference>
<dbReference type="SUPFAM" id="SSF55785">
    <property type="entry name" value="PYP-like sensor domain (PAS domain)"/>
    <property type="match status" value="2"/>
</dbReference>
<dbReference type="InterPro" id="IPR013656">
    <property type="entry name" value="PAS_4"/>
</dbReference>
<dbReference type="InterPro" id="IPR000014">
    <property type="entry name" value="PAS"/>
</dbReference>
<evidence type="ECO:0000313" key="11">
    <source>
        <dbReference type="Proteomes" id="UP001217485"/>
    </source>
</evidence>
<dbReference type="Pfam" id="PF02518">
    <property type="entry name" value="HATPase_c"/>
    <property type="match status" value="2"/>
</dbReference>
<dbReference type="CDD" id="cd17574">
    <property type="entry name" value="REC_OmpR"/>
    <property type="match status" value="1"/>
</dbReference>
<feature type="modified residue" description="4-aspartylphosphate" evidence="4">
    <location>
        <position position="569"/>
    </location>
</feature>
<evidence type="ECO:0000256" key="3">
    <source>
        <dbReference type="ARBA" id="ARBA00022553"/>
    </source>
</evidence>
<feature type="domain" description="Histidine kinase" evidence="6">
    <location>
        <begin position="791"/>
        <end position="1008"/>
    </location>
</feature>
<dbReference type="PROSITE" id="PS50110">
    <property type="entry name" value="RESPONSE_REGULATORY"/>
    <property type="match status" value="2"/>
</dbReference>
<accession>A0ABT5C5N4</accession>
<dbReference type="Pfam" id="PF00512">
    <property type="entry name" value="HisKA"/>
    <property type="match status" value="2"/>
</dbReference>
<dbReference type="PROSITE" id="PS50113">
    <property type="entry name" value="PAC"/>
    <property type="match status" value="1"/>
</dbReference>
<dbReference type="Gene3D" id="3.30.565.10">
    <property type="entry name" value="Histidine kinase-like ATPase, C-terminal domain"/>
    <property type="match status" value="2"/>
</dbReference>
<feature type="domain" description="Histidine kinase" evidence="6">
    <location>
        <begin position="216"/>
        <end position="434"/>
    </location>
</feature>
<evidence type="ECO:0000259" key="8">
    <source>
        <dbReference type="PROSITE" id="PS50112"/>
    </source>
</evidence>
<dbReference type="Pfam" id="PF08448">
    <property type="entry name" value="PAS_4"/>
    <property type="match status" value="1"/>
</dbReference>
<dbReference type="CDD" id="cd17580">
    <property type="entry name" value="REC_2_DhkD-like"/>
    <property type="match status" value="1"/>
</dbReference>
<dbReference type="NCBIfam" id="TIGR00229">
    <property type="entry name" value="sensory_box"/>
    <property type="match status" value="1"/>
</dbReference>
<evidence type="ECO:0000256" key="4">
    <source>
        <dbReference type="PROSITE-ProRule" id="PRU00169"/>
    </source>
</evidence>
<dbReference type="InterPro" id="IPR001789">
    <property type="entry name" value="Sig_transdc_resp-reg_receiver"/>
</dbReference>
<dbReference type="Gene3D" id="3.40.50.2300">
    <property type="match status" value="2"/>
</dbReference>
<organism evidence="10 11">
    <name type="scientific">Sorangium atrum</name>
    <dbReference type="NCBI Taxonomy" id="2995308"/>
    <lineage>
        <taxon>Bacteria</taxon>
        <taxon>Pseudomonadati</taxon>
        <taxon>Myxococcota</taxon>
        <taxon>Polyangia</taxon>
        <taxon>Polyangiales</taxon>
        <taxon>Polyangiaceae</taxon>
        <taxon>Sorangium</taxon>
    </lineage>
</organism>
<keyword evidence="3 4" id="KW-0597">Phosphoprotein</keyword>
<sequence>MSTSAMTSTKLHQRSEGEQALPASADFRAIFEGLPGNYVVLRPDFTIIAASDAFLRVANTRREELLGRNAFDAFPDNPDDLHATGTRNLRASFERVIQTGAPDSMAVQKYDIPRPEAEGGGFEERYWSPLNSPLLGPDGKVAYIIHRVEDVTEFVRLKQRGIEQARRTEELKTRAERVEAEVFLRAQEIQRANEQLRVANEQLSRLDELKTRFFSNVSHEFRTPLTLMLCPIDELLTGAPGGLTGRQRELVELARRNARRLLKLVNSLLDFARIETAPMRMVYEALDLSALTAEVANSFRATMQRAGLRLVVDCPPLPERIYVDREMWEKIVLNLVSNAFKFTFEGEIAVSLRWGGDHVLLEVRDTGTGIPADELPRIFERFHRIQGAPGRSHEGSGIGLALVRELVRFHAGDVHATSEVGRGSTFTVRIPAGSAHVPAERAGVDRELGMTAVTVQAFVEEASQWGAEAAPSAELPLGSPASAGHARPAEGPAASAGHARPAEGPAASAGHARPAEGPAGHVLLVEDNPDMRSYLRDVLATRWTVEAVENGDMALCAARARVPDLVLTDVMMPGLDGFGLLEALRADPRTQLVPVVLLSARSGEASRVHGAEAGADDYLVKPFSVRELLARIGGRIEIARLRRQVAEDVERLRESEQRFRSLADCAPMMIWMSGPSGRCEYVNTTWLRFTGRSLEEELGDGWLDAIHADERPLVASACAESIETREPFMLECQMLRRDGESRWVVTQGAPRFGAAGAFLGFVGSSLDITERKRVEDALADADRRKDEFLAMLAHELRNPMAPICVAVELIRRRCRGGPPDPHVEVIARQTKTLMRLVDDLLDVSRITRRKIELRKDRIDVNAAVARAVESTREQIEARRHQLRLALPRAAVHVLADPVRLEQILVNLLTNACKYTDVGGHIGVTVEQRGDQVELRVRDDGIGIAREVLPQVFELFHQADRSLDRAPGGLGIGLTIVRDLVALHGGSIEATSPGLGQGSEFIVRLPVAADERLPVAADERLPAAADERLPAAAVGATSAPSKNGEQPSPAARKLRVLVVEDNVDAASTLADALLALGQEVWIAGDGPRALRAAAEHRPDLVLLDIGLPGMDGYEVARRLREAGLCSGALVALTGYGQASDRRRAEAAGFDAHFVKPMSLDALAGVVDAAAAPGARQGAADGAGASPKTRS</sequence>
<dbReference type="PANTHER" id="PTHR43547:SF2">
    <property type="entry name" value="HYBRID SIGNAL TRANSDUCTION HISTIDINE KINASE C"/>
    <property type="match status" value="1"/>
</dbReference>
<dbReference type="EMBL" id="JAQNDK010000003">
    <property type="protein sequence ID" value="MDC0681733.1"/>
    <property type="molecule type" value="Genomic_DNA"/>
</dbReference>
<keyword evidence="10" id="KW-0067">ATP-binding</keyword>
<dbReference type="SUPFAM" id="SSF47384">
    <property type="entry name" value="Homodimeric domain of signal transducing histidine kinase"/>
    <property type="match status" value="2"/>
</dbReference>
<dbReference type="RefSeq" id="WP_272099043.1">
    <property type="nucleotide sequence ID" value="NZ_JAQNDK010000003.1"/>
</dbReference>
<dbReference type="EC" id="2.7.13.3" evidence="2"/>
<evidence type="ECO:0000256" key="1">
    <source>
        <dbReference type="ARBA" id="ARBA00000085"/>
    </source>
</evidence>
<name>A0ABT5C5N4_9BACT</name>
<dbReference type="InterPro" id="IPR036890">
    <property type="entry name" value="HATPase_C_sf"/>
</dbReference>
<dbReference type="CDD" id="cd00075">
    <property type="entry name" value="HATPase"/>
    <property type="match status" value="1"/>
</dbReference>
<dbReference type="SUPFAM" id="SSF55874">
    <property type="entry name" value="ATPase domain of HSP90 chaperone/DNA topoisomerase II/histidine kinase"/>
    <property type="match status" value="2"/>
</dbReference>
<feature type="domain" description="PAS" evidence="8">
    <location>
        <begin position="23"/>
        <end position="100"/>
    </location>
</feature>
<dbReference type="InterPro" id="IPR004358">
    <property type="entry name" value="Sig_transdc_His_kin-like_C"/>
</dbReference>
<comment type="catalytic activity">
    <reaction evidence="1">
        <text>ATP + protein L-histidine = ADP + protein N-phospho-L-histidine.</text>
        <dbReference type="EC" id="2.7.13.3"/>
    </reaction>
</comment>
<dbReference type="PRINTS" id="PR00344">
    <property type="entry name" value="BCTRLSENSOR"/>
</dbReference>
<dbReference type="PROSITE" id="PS50109">
    <property type="entry name" value="HIS_KIN"/>
    <property type="match status" value="2"/>
</dbReference>
<dbReference type="InterPro" id="IPR011006">
    <property type="entry name" value="CheY-like_superfamily"/>
</dbReference>
<keyword evidence="11" id="KW-1185">Reference proteome</keyword>
<dbReference type="CDD" id="cd00130">
    <property type="entry name" value="PAS"/>
    <property type="match status" value="2"/>
</dbReference>
<comment type="caution">
    <text evidence="10">The sequence shown here is derived from an EMBL/GenBank/DDBJ whole genome shotgun (WGS) entry which is preliminary data.</text>
</comment>
<evidence type="ECO:0000256" key="2">
    <source>
        <dbReference type="ARBA" id="ARBA00012438"/>
    </source>
</evidence>
<feature type="modified residue" description="4-aspartylphosphate" evidence="4">
    <location>
        <position position="1103"/>
    </location>
</feature>
<dbReference type="Gene3D" id="1.10.287.130">
    <property type="match status" value="2"/>
</dbReference>
<dbReference type="SMART" id="SM00086">
    <property type="entry name" value="PAC"/>
    <property type="match status" value="1"/>
</dbReference>
<dbReference type="SMART" id="SM00091">
    <property type="entry name" value="PAS"/>
    <property type="match status" value="2"/>
</dbReference>
<proteinExistence type="predicted"/>
<dbReference type="InterPro" id="IPR001610">
    <property type="entry name" value="PAC"/>
</dbReference>
<feature type="domain" description="PAS" evidence="8">
    <location>
        <begin position="655"/>
        <end position="725"/>
    </location>
</feature>
<dbReference type="SUPFAM" id="SSF52172">
    <property type="entry name" value="CheY-like"/>
    <property type="match status" value="2"/>
</dbReference>
<dbReference type="InterPro" id="IPR036097">
    <property type="entry name" value="HisK_dim/P_sf"/>
</dbReference>
<evidence type="ECO:0000313" key="10">
    <source>
        <dbReference type="EMBL" id="MDC0681733.1"/>
    </source>
</evidence>
<dbReference type="SMART" id="SM00387">
    <property type="entry name" value="HATPase_c"/>
    <property type="match status" value="2"/>
</dbReference>
<dbReference type="CDD" id="cd16922">
    <property type="entry name" value="HATPase_EvgS-ArcB-TorS-like"/>
    <property type="match status" value="1"/>
</dbReference>
<dbReference type="Proteomes" id="UP001217485">
    <property type="component" value="Unassembled WGS sequence"/>
</dbReference>
<dbReference type="InterPro" id="IPR003594">
    <property type="entry name" value="HATPase_dom"/>
</dbReference>
<dbReference type="InterPro" id="IPR013655">
    <property type="entry name" value="PAS_fold_3"/>
</dbReference>
<dbReference type="InterPro" id="IPR035965">
    <property type="entry name" value="PAS-like_dom_sf"/>
</dbReference>
<dbReference type="InterPro" id="IPR005467">
    <property type="entry name" value="His_kinase_dom"/>
</dbReference>
<gene>
    <name evidence="10" type="ORF">POL72_28595</name>
</gene>
<dbReference type="InterPro" id="IPR000700">
    <property type="entry name" value="PAS-assoc_C"/>
</dbReference>
<dbReference type="PANTHER" id="PTHR43547">
    <property type="entry name" value="TWO-COMPONENT HISTIDINE KINASE"/>
    <property type="match status" value="1"/>
</dbReference>
<keyword evidence="10" id="KW-0547">Nucleotide-binding</keyword>
<evidence type="ECO:0000259" key="7">
    <source>
        <dbReference type="PROSITE" id="PS50110"/>
    </source>
</evidence>
<dbReference type="InterPro" id="IPR003661">
    <property type="entry name" value="HisK_dim/P_dom"/>
</dbReference>
<reference evidence="10 11" key="1">
    <citation type="submission" date="2023-01" db="EMBL/GenBank/DDBJ databases">
        <title>Minimal conservation of predation-associated metabolite biosynthetic gene clusters underscores biosynthetic potential of Myxococcota including descriptions for ten novel species: Archangium lansinium sp. nov., Myxococcus landrumus sp. nov., Nannocystis bai.</title>
        <authorList>
            <person name="Ahearne A."/>
            <person name="Stevens C."/>
            <person name="Dowd S."/>
        </authorList>
    </citation>
    <scope>NUCLEOTIDE SEQUENCE [LARGE SCALE GENOMIC DNA]</scope>
    <source>
        <strain evidence="10 11">WIWO2</strain>
    </source>
</reference>
<protein>
    <recommendedName>
        <fullName evidence="2">histidine kinase</fullName>
        <ecNumber evidence="2">2.7.13.3</ecNumber>
    </recommendedName>
</protein>
<dbReference type="SMART" id="SM00448">
    <property type="entry name" value="REC"/>
    <property type="match status" value="2"/>
</dbReference>
<dbReference type="PROSITE" id="PS50112">
    <property type="entry name" value="PAS"/>
    <property type="match status" value="2"/>
</dbReference>
<feature type="domain" description="Response regulatory" evidence="7">
    <location>
        <begin position="1054"/>
        <end position="1169"/>
    </location>
</feature>
<dbReference type="Pfam" id="PF08447">
    <property type="entry name" value="PAS_3"/>
    <property type="match status" value="1"/>
</dbReference>
<dbReference type="Pfam" id="PF00072">
    <property type="entry name" value="Response_reg"/>
    <property type="match status" value="2"/>
</dbReference>
<dbReference type="SMART" id="SM00388">
    <property type="entry name" value="HisKA"/>
    <property type="match status" value="2"/>
</dbReference>
<feature type="domain" description="Response regulatory" evidence="7">
    <location>
        <begin position="521"/>
        <end position="636"/>
    </location>
</feature>
<dbReference type="CDD" id="cd00082">
    <property type="entry name" value="HisKA"/>
    <property type="match status" value="2"/>
</dbReference>
<feature type="domain" description="PAC" evidence="9">
    <location>
        <begin position="728"/>
        <end position="780"/>
    </location>
</feature>
<evidence type="ECO:0000259" key="6">
    <source>
        <dbReference type="PROSITE" id="PS50109"/>
    </source>
</evidence>
<evidence type="ECO:0000259" key="9">
    <source>
        <dbReference type="PROSITE" id="PS50113"/>
    </source>
</evidence>
<dbReference type="GO" id="GO:0005524">
    <property type="term" value="F:ATP binding"/>
    <property type="evidence" value="ECO:0007669"/>
    <property type="project" value="UniProtKB-KW"/>
</dbReference>
<feature type="region of interest" description="Disordered" evidence="5">
    <location>
        <begin position="469"/>
        <end position="517"/>
    </location>
</feature>
<evidence type="ECO:0000256" key="5">
    <source>
        <dbReference type="SAM" id="MobiDB-lite"/>
    </source>
</evidence>